<dbReference type="InterPro" id="IPR027417">
    <property type="entry name" value="P-loop_NTPase"/>
</dbReference>
<protein>
    <submittedName>
        <fullName evidence="2">AAA family ATPase</fullName>
    </submittedName>
</protein>
<organism evidence="2 3">
    <name type="scientific">Pseudomonas brassicacearum</name>
    <dbReference type="NCBI Taxonomy" id="930166"/>
    <lineage>
        <taxon>Bacteria</taxon>
        <taxon>Pseudomonadati</taxon>
        <taxon>Pseudomonadota</taxon>
        <taxon>Gammaproteobacteria</taxon>
        <taxon>Pseudomonadales</taxon>
        <taxon>Pseudomonadaceae</taxon>
        <taxon>Pseudomonas</taxon>
    </lineage>
</organism>
<dbReference type="Gene3D" id="3.40.50.300">
    <property type="entry name" value="P-loop containing nucleotide triphosphate hydrolases"/>
    <property type="match status" value="2"/>
</dbReference>
<evidence type="ECO:0000313" key="2">
    <source>
        <dbReference type="EMBL" id="NUT81488.1"/>
    </source>
</evidence>
<evidence type="ECO:0000259" key="1">
    <source>
        <dbReference type="Pfam" id="PF13175"/>
    </source>
</evidence>
<evidence type="ECO:0000313" key="3">
    <source>
        <dbReference type="Proteomes" id="UP000562723"/>
    </source>
</evidence>
<dbReference type="AlphaFoldDB" id="A0AAJ3FY94"/>
<dbReference type="RefSeq" id="WP_058544071.1">
    <property type="nucleotide sequence ID" value="NZ_CP045701.2"/>
</dbReference>
<reference evidence="2 3" key="1">
    <citation type="journal article" date="2020" name="Front. Plant Sci.">
        <title>Isolation of Rhizosphere Bacteria That Improve Quality and Water Stress Tolerance in Greenhouse Ornamentals.</title>
        <authorList>
            <person name="Nordstedt N.P."/>
            <person name="Jones M.L."/>
        </authorList>
    </citation>
    <scope>NUCLEOTIDE SEQUENCE [LARGE SCALE GENOMIC DNA]</scope>
    <source>
        <strain evidence="2 3">C2F7</strain>
    </source>
</reference>
<feature type="domain" description="Endonuclease GajA/Old nuclease/RecF-like AAA" evidence="1">
    <location>
        <begin position="199"/>
        <end position="303"/>
    </location>
</feature>
<dbReference type="Proteomes" id="UP000562723">
    <property type="component" value="Unassembled WGS sequence"/>
</dbReference>
<dbReference type="InterPro" id="IPR051396">
    <property type="entry name" value="Bact_Antivir_Def_Nuclease"/>
</dbReference>
<comment type="caution">
    <text evidence="2">The sequence shown here is derived from an EMBL/GenBank/DDBJ whole genome shotgun (WGS) entry which is preliminary data.</text>
</comment>
<name>A0AAJ3FY94_9PSED</name>
<dbReference type="InterPro" id="IPR041685">
    <property type="entry name" value="AAA_GajA/Old/RecF-like"/>
</dbReference>
<gene>
    <name evidence="2" type="ORF">HNO85_11095</name>
</gene>
<dbReference type="EMBL" id="JABFMS010000014">
    <property type="protein sequence ID" value="NUT81488.1"/>
    <property type="molecule type" value="Genomic_DNA"/>
</dbReference>
<dbReference type="PANTHER" id="PTHR43581">
    <property type="entry name" value="ATP/GTP PHOSPHATASE"/>
    <property type="match status" value="1"/>
</dbReference>
<accession>A0AAJ3FY94</accession>
<dbReference type="SUPFAM" id="SSF52540">
    <property type="entry name" value="P-loop containing nucleoside triphosphate hydrolases"/>
    <property type="match status" value="1"/>
</dbReference>
<dbReference type="Pfam" id="PF13175">
    <property type="entry name" value="AAA_15"/>
    <property type="match status" value="1"/>
</dbReference>
<sequence length="420" mass="47101">MLDYLHMKNVGPAPELEVNWAPRINLITGDNGLGKSFLLDLAWWALTRTWANTPALPVNPGKSSIEYVVKGKSGVAQPVVSTYKREDSSWPLKQSRPTMPGIVVYVRIDGGFSVWDPARNYWRSDKDRPAAYHFSADAVWDGLDVNGQRVCEGLERDWVNWQNGRKPQFKALENALRDLSPATEPLCVGAPRRVYLGEGRERPTLTIGNQNVPVTLASAGVRRILGLAYFLVWAWYEHQAAAALLDKKPERRFVILFDEPETHLHPRWQRTLMPSLLQAIKTLRGNHGAAPPQLLIATHSPLVAASLEPVFDEEQDDQIQLSIQDHKVTLTQGHWAAQGDASSWLVSDTFGLEQARSLEAEKAIEAAEAFMRGEKQLPEGLKTRASIHRSLQKLLPAHDEFWPRWLIESGLLTLNGEGNQ</sequence>
<dbReference type="PANTHER" id="PTHR43581:SF2">
    <property type="entry name" value="EXCINUCLEASE ATPASE SUBUNIT"/>
    <property type="match status" value="1"/>
</dbReference>
<proteinExistence type="predicted"/>